<proteinExistence type="predicted"/>
<accession>A0A3M6X715</accession>
<comment type="caution">
    <text evidence="1">The sequence shown here is derived from an EMBL/GenBank/DDBJ whole genome shotgun (WGS) entry which is preliminary data.</text>
</comment>
<dbReference type="Pfam" id="PF11913">
    <property type="entry name" value="DUF3431"/>
    <property type="match status" value="1"/>
</dbReference>
<dbReference type="Proteomes" id="UP000282582">
    <property type="component" value="Unassembled WGS sequence"/>
</dbReference>
<dbReference type="EMBL" id="QWIK01002442">
    <property type="protein sequence ID" value="RMX86612.1"/>
    <property type="molecule type" value="Genomic_DNA"/>
</dbReference>
<evidence type="ECO:0000313" key="1">
    <source>
        <dbReference type="EMBL" id="RMX86612.1"/>
    </source>
</evidence>
<dbReference type="PANTHER" id="PTHR37490:SF2">
    <property type="match status" value="1"/>
</dbReference>
<reference evidence="1 2" key="1">
    <citation type="journal article" date="2018" name="BMC Genomics">
        <title>Genomic evidence for intraspecific hybridization in a clonal and extremely halotolerant yeast.</title>
        <authorList>
            <person name="Gostincar C."/>
            <person name="Stajich J.E."/>
            <person name="Zupancic J."/>
            <person name="Zalar P."/>
            <person name="Gunde-Cimerman N."/>
        </authorList>
    </citation>
    <scope>NUCLEOTIDE SEQUENCE [LARGE SCALE GENOMIC DNA]</scope>
    <source>
        <strain evidence="1 2">EXF-6654</strain>
    </source>
</reference>
<organism evidence="1 2">
    <name type="scientific">Hortaea werneckii</name>
    <name type="common">Black yeast</name>
    <name type="synonym">Cladosporium werneckii</name>
    <dbReference type="NCBI Taxonomy" id="91943"/>
    <lineage>
        <taxon>Eukaryota</taxon>
        <taxon>Fungi</taxon>
        <taxon>Dikarya</taxon>
        <taxon>Ascomycota</taxon>
        <taxon>Pezizomycotina</taxon>
        <taxon>Dothideomycetes</taxon>
        <taxon>Dothideomycetidae</taxon>
        <taxon>Mycosphaerellales</taxon>
        <taxon>Teratosphaeriaceae</taxon>
        <taxon>Hortaea</taxon>
    </lineage>
</organism>
<sequence length="315" mass="36416">MLLQPRLSQFWRLILLCCLAILFLVFLGRETIRHLRIQQVRSLNTVPRPEHVEKALVMGKMAGERVKWAHELRPEHRHSPMYKKEKVDTVFPPFRNQSSWTPYIYSASVPPEPGYLLTLPIQRAREAGVYLSFIVDHYPNFPAYTVFLHASDHHWHNDDSQGPFTPATLANLRLDTVEREGYVNLRCNQNPGCPVSINPLSPTQTDIETGDPRSFFADMYQEVLNVSTREQVPEHLGAACCSQFAVSRERILARPWEDYVRMRDWALRGSDYEDGRMNSYGVGWVFESLWHVIFGKEAVFCPEEGKCRCDVYGVC</sequence>
<evidence type="ECO:0000313" key="2">
    <source>
        <dbReference type="Proteomes" id="UP000282582"/>
    </source>
</evidence>
<dbReference type="InterPro" id="IPR021838">
    <property type="entry name" value="DUF3431"/>
</dbReference>
<dbReference type="AlphaFoldDB" id="A0A3M6X715"/>
<gene>
    <name evidence="1" type="ORF">D0868_15122</name>
</gene>
<protein>
    <submittedName>
        <fullName evidence="1">Uncharacterized protein</fullName>
    </submittedName>
</protein>
<name>A0A3M6X715_HORWE</name>
<dbReference type="PANTHER" id="PTHR37490">
    <property type="entry name" value="EXPRESSED PROTEIN"/>
    <property type="match status" value="1"/>
</dbReference>